<evidence type="ECO:0000313" key="3">
    <source>
        <dbReference type="EMBL" id="NAS14285.1"/>
    </source>
</evidence>
<name>A0A6L9EI10_9FLAO</name>
<dbReference type="InterPro" id="IPR021309">
    <property type="entry name" value="YgaP-like_TM"/>
</dbReference>
<feature type="transmembrane region" description="Helical" evidence="1">
    <location>
        <begin position="35"/>
        <end position="61"/>
    </location>
</feature>
<keyword evidence="1" id="KW-0472">Membrane</keyword>
<dbReference type="RefSeq" id="WP_161437326.1">
    <property type="nucleotide sequence ID" value="NZ_WXYO01000009.1"/>
</dbReference>
<keyword evidence="4" id="KW-1185">Reference proteome</keyword>
<feature type="transmembrane region" description="Helical" evidence="1">
    <location>
        <begin position="12"/>
        <end position="29"/>
    </location>
</feature>
<evidence type="ECO:0000313" key="4">
    <source>
        <dbReference type="Proteomes" id="UP000475249"/>
    </source>
</evidence>
<reference evidence="3 4" key="1">
    <citation type="submission" date="2020-01" db="EMBL/GenBank/DDBJ databases">
        <title>Bacteria diversity of Porities sp.</title>
        <authorList>
            <person name="Wang G."/>
        </authorList>
    </citation>
    <scope>NUCLEOTIDE SEQUENCE [LARGE SCALE GENOMIC DNA]</scope>
    <source>
        <strain evidence="3 4">R33</strain>
    </source>
</reference>
<dbReference type="Proteomes" id="UP000475249">
    <property type="component" value="Unassembled WGS sequence"/>
</dbReference>
<sequence>MKTNMGALDRVIRIVLALVAVLLVYLDYVTGSWGYIALTFAAVFALTSLVSFCPLYGALGINSCGVKRKRS</sequence>
<gene>
    <name evidence="3" type="ORF">GTQ38_19900</name>
</gene>
<comment type="caution">
    <text evidence="3">The sequence shown here is derived from an EMBL/GenBank/DDBJ whole genome shotgun (WGS) entry which is preliminary data.</text>
</comment>
<keyword evidence="1" id="KW-1133">Transmembrane helix</keyword>
<accession>A0A6L9EI10</accession>
<keyword evidence="1" id="KW-0812">Transmembrane</keyword>
<dbReference type="Pfam" id="PF11127">
    <property type="entry name" value="YgaP-like_TM"/>
    <property type="match status" value="1"/>
</dbReference>
<dbReference type="EMBL" id="WXYO01000009">
    <property type="protein sequence ID" value="NAS14285.1"/>
    <property type="molecule type" value="Genomic_DNA"/>
</dbReference>
<dbReference type="AlphaFoldDB" id="A0A6L9EI10"/>
<proteinExistence type="predicted"/>
<organism evidence="3 4">
    <name type="scientific">Poritiphilus flavus</name>
    <dbReference type="NCBI Taxonomy" id="2697053"/>
    <lineage>
        <taxon>Bacteria</taxon>
        <taxon>Pseudomonadati</taxon>
        <taxon>Bacteroidota</taxon>
        <taxon>Flavobacteriia</taxon>
        <taxon>Flavobacteriales</taxon>
        <taxon>Flavobacteriaceae</taxon>
        <taxon>Poritiphilus</taxon>
    </lineage>
</organism>
<protein>
    <submittedName>
        <fullName evidence="3">DUF2892 domain-containing protein</fullName>
    </submittedName>
</protein>
<feature type="domain" description="Inner membrane protein YgaP-like transmembrane" evidence="2">
    <location>
        <begin position="1"/>
        <end position="66"/>
    </location>
</feature>
<evidence type="ECO:0000259" key="2">
    <source>
        <dbReference type="Pfam" id="PF11127"/>
    </source>
</evidence>
<evidence type="ECO:0000256" key="1">
    <source>
        <dbReference type="SAM" id="Phobius"/>
    </source>
</evidence>